<sequence length="186" mass="18343">MNDEVSVAELLVREGWGDRPGPGQSRWRVVAVMLAVIVGCGAAAALVAFGGKEREDASPVDQIQVIPFPQRTTGLGGADQATDSPPDGGIGGGTGGDVVTASNEHRGTVTEVPGRNPATETAGIGSGPGSATPTATPSGSAPATTGGASTTPPPTGNPTSPGGRPPTPTPTSAPPRPTTCFLVICW</sequence>
<dbReference type="KEGG" id="amd:AMED_0384"/>
<reference evidence="3 4" key="1">
    <citation type="journal article" date="2010" name="Cell Res.">
        <title>Complete genome sequence of the rifamycin SV-producing Amycolatopsis mediterranei U32 revealed its genetic characteristics in phylogeny and metabolism.</title>
        <authorList>
            <person name="Zhao W."/>
            <person name="Zhong Y."/>
            <person name="Yuan H."/>
            <person name="Wang J."/>
            <person name="Zheng H."/>
            <person name="Wang Y."/>
            <person name="Cen X."/>
            <person name="Xu F."/>
            <person name="Bai J."/>
            <person name="Han X."/>
            <person name="Lu G."/>
            <person name="Zhu Y."/>
            <person name="Shao Z."/>
            <person name="Yan H."/>
            <person name="Li C."/>
            <person name="Peng N."/>
            <person name="Zhang Z."/>
            <person name="Zhang Y."/>
            <person name="Lin W."/>
            <person name="Fan Y."/>
            <person name="Qin Z."/>
            <person name="Hu Y."/>
            <person name="Zhu B."/>
            <person name="Wang S."/>
            <person name="Ding X."/>
            <person name="Zhao G.P."/>
        </authorList>
    </citation>
    <scope>NUCLEOTIDE SEQUENCE [LARGE SCALE GENOMIC DNA]</scope>
    <source>
        <strain evidence="4">U-32</strain>
    </source>
</reference>
<dbReference type="RefSeq" id="WP_013222321.1">
    <property type="nucleotide sequence ID" value="NC_014318.1"/>
</dbReference>
<protein>
    <submittedName>
        <fullName evidence="3">Uncharacterized protein</fullName>
    </submittedName>
</protein>
<dbReference type="OrthoDB" id="3636448at2"/>
<organism evidence="3 4">
    <name type="scientific">Amycolatopsis mediterranei (strain U-32)</name>
    <dbReference type="NCBI Taxonomy" id="749927"/>
    <lineage>
        <taxon>Bacteria</taxon>
        <taxon>Bacillati</taxon>
        <taxon>Actinomycetota</taxon>
        <taxon>Actinomycetes</taxon>
        <taxon>Pseudonocardiales</taxon>
        <taxon>Pseudonocardiaceae</taxon>
        <taxon>Amycolatopsis</taxon>
    </lineage>
</organism>
<feature type="compositionally biased region" description="Low complexity" evidence="1">
    <location>
        <begin position="129"/>
        <end position="150"/>
    </location>
</feature>
<dbReference type="PATRIC" id="fig|749927.5.peg.397"/>
<feature type="transmembrane region" description="Helical" evidence="2">
    <location>
        <begin position="29"/>
        <end position="49"/>
    </location>
</feature>
<evidence type="ECO:0000313" key="3">
    <source>
        <dbReference type="EMBL" id="ADJ42206.1"/>
    </source>
</evidence>
<dbReference type="Proteomes" id="UP000000328">
    <property type="component" value="Chromosome"/>
</dbReference>
<dbReference type="eggNOG" id="ENOG50326C5">
    <property type="taxonomic scope" value="Bacteria"/>
</dbReference>
<accession>A0A0H3CY19</accession>
<dbReference type="HOGENOM" id="CLU_1451603_0_0_11"/>
<evidence type="ECO:0000256" key="2">
    <source>
        <dbReference type="SAM" id="Phobius"/>
    </source>
</evidence>
<dbReference type="AlphaFoldDB" id="A0A0H3CY19"/>
<dbReference type="EMBL" id="CP002000">
    <property type="protein sequence ID" value="ADJ42206.1"/>
    <property type="molecule type" value="Genomic_DNA"/>
</dbReference>
<proteinExistence type="predicted"/>
<name>A0A0H3CY19_AMYMU</name>
<gene>
    <name evidence="3" type="ordered locus">AMED_0384</name>
</gene>
<feature type="region of interest" description="Disordered" evidence="1">
    <location>
        <begin position="55"/>
        <end position="178"/>
    </location>
</feature>
<keyword evidence="2" id="KW-0472">Membrane</keyword>
<evidence type="ECO:0000256" key="1">
    <source>
        <dbReference type="SAM" id="MobiDB-lite"/>
    </source>
</evidence>
<keyword evidence="2" id="KW-0812">Transmembrane</keyword>
<dbReference type="GeneID" id="92868184"/>
<keyword evidence="2" id="KW-1133">Transmembrane helix</keyword>
<evidence type="ECO:0000313" key="4">
    <source>
        <dbReference type="Proteomes" id="UP000000328"/>
    </source>
</evidence>
<feature type="compositionally biased region" description="Pro residues" evidence="1">
    <location>
        <begin position="163"/>
        <end position="177"/>
    </location>
</feature>